<evidence type="ECO:0000256" key="1">
    <source>
        <dbReference type="ARBA" id="ARBA00009710"/>
    </source>
</evidence>
<evidence type="ECO:0000313" key="8">
    <source>
        <dbReference type="EMBL" id="KAK3239163.1"/>
    </source>
</evidence>
<evidence type="ECO:0000259" key="7">
    <source>
        <dbReference type="PROSITE" id="PS51462"/>
    </source>
</evidence>
<dbReference type="PIRSF" id="PIRSF017888">
    <property type="entry name" value="CPSF-25"/>
    <property type="match status" value="1"/>
</dbReference>
<dbReference type="InterPro" id="IPR000086">
    <property type="entry name" value="NUDIX_hydrolase_dom"/>
</dbReference>
<name>A0AAE0BNC7_9CHLO</name>
<comment type="similarity">
    <text evidence="1 6">Belongs to the Nudix hydrolase family. CPSF5 subfamily.</text>
</comment>
<dbReference type="FunFam" id="3.90.79.10:FF:000020">
    <property type="entry name" value="Pre-mRNA cleavage factor Im subunit 2"/>
    <property type="match status" value="1"/>
</dbReference>
<organism evidence="8 9">
    <name type="scientific">Cymbomonas tetramitiformis</name>
    <dbReference type="NCBI Taxonomy" id="36881"/>
    <lineage>
        <taxon>Eukaryota</taxon>
        <taxon>Viridiplantae</taxon>
        <taxon>Chlorophyta</taxon>
        <taxon>Pyramimonadophyceae</taxon>
        <taxon>Pyramimonadales</taxon>
        <taxon>Pyramimonadaceae</taxon>
        <taxon>Cymbomonas</taxon>
    </lineage>
</organism>
<sequence length="202" mass="22988">MDPHDALSLNKSVVQVYPLSNYSVGAKAALKDKGISITERLERMQEKYEAEGLRRSVEGIVLVAQHNYPHVLLLQADGYWRLPGGRLRPGEGEVEGLLRKLNNKLGPTSGSTDWEIVDCVGTWWRPNFDTILYPYVPPHVTRPKEQKKLFVAQLPEKCSFAVPKNFKLMAVPLFELYDKTQRYGPVISHIPQLLSRFKINMS</sequence>
<evidence type="ECO:0000256" key="5">
    <source>
        <dbReference type="ARBA" id="ARBA00054854"/>
    </source>
</evidence>
<dbReference type="AlphaFoldDB" id="A0AAE0BNC7"/>
<evidence type="ECO:0000256" key="2">
    <source>
        <dbReference type="ARBA" id="ARBA00022664"/>
    </source>
</evidence>
<gene>
    <name evidence="8" type="ORF">CYMTET_50891</name>
</gene>
<dbReference type="GO" id="GO:0003729">
    <property type="term" value="F:mRNA binding"/>
    <property type="evidence" value="ECO:0007669"/>
    <property type="project" value="UniProtKB-UniRule"/>
</dbReference>
<proteinExistence type="inferred from homology"/>
<evidence type="ECO:0000256" key="4">
    <source>
        <dbReference type="ARBA" id="ARBA00023242"/>
    </source>
</evidence>
<comment type="function">
    <text evidence="5">Component of the cleavage factor Im (CFIm) complex that plays a key role in pre-mRNA 3'-processing. Involved in association with CPSF6 or CPSF7 in pre-MRNA 3'-end poly(A) site cleavage and poly(A) addition. NUDT21/CPSF5 binds to cleavage and polyadenylation RNA substrates. The homodimer mediates simultaneous sequence-specific recognition of two 5'-UGUA-3' elements within the pre-mRNA. Binds to, but does not hydrolyze mono- and di-adenosine nucleotides. May have a role in mRNA export.</text>
</comment>
<comment type="caution">
    <text evidence="8">The sequence shown here is derived from an EMBL/GenBank/DDBJ whole genome shotgun (WGS) entry which is preliminary data.</text>
</comment>
<dbReference type="PROSITE" id="PS51462">
    <property type="entry name" value="NUDIX"/>
    <property type="match status" value="1"/>
</dbReference>
<dbReference type="GO" id="GO:0005849">
    <property type="term" value="C:mRNA cleavage factor complex"/>
    <property type="evidence" value="ECO:0007669"/>
    <property type="project" value="UniProtKB-UniRule"/>
</dbReference>
<dbReference type="InterPro" id="IPR015797">
    <property type="entry name" value="NUDIX_hydrolase-like_dom_sf"/>
</dbReference>
<dbReference type="SUPFAM" id="SSF55811">
    <property type="entry name" value="Nudix"/>
    <property type="match status" value="1"/>
</dbReference>
<keyword evidence="2 6" id="KW-0507">mRNA processing</keyword>
<dbReference type="CDD" id="cd18871">
    <property type="entry name" value="NUDIX_Cfim25_Nudt21"/>
    <property type="match status" value="1"/>
</dbReference>
<feature type="domain" description="Nudix hydrolase" evidence="7">
    <location>
        <begin position="53"/>
        <end position="176"/>
    </location>
</feature>
<dbReference type="Proteomes" id="UP001190700">
    <property type="component" value="Unassembled WGS sequence"/>
</dbReference>
<keyword evidence="4 6" id="KW-0539">Nucleus</keyword>
<dbReference type="EMBL" id="LGRX02034008">
    <property type="protein sequence ID" value="KAK3239163.1"/>
    <property type="molecule type" value="Genomic_DNA"/>
</dbReference>
<dbReference type="Gene3D" id="3.90.79.10">
    <property type="entry name" value="Nucleoside Triphosphate Pyrophosphohydrolase"/>
    <property type="match status" value="1"/>
</dbReference>
<comment type="subcellular location">
    <subcellularLocation>
        <location evidence="6">Nucleus</location>
    </subcellularLocation>
    <text evidence="6">In punctate subnuclear structures localized adjacent to nuclear speckles, called paraspeckles.</text>
</comment>
<keyword evidence="9" id="KW-1185">Reference proteome</keyword>
<comment type="subunit">
    <text evidence="6">Homodimer. Component of the cleavage factor Im (CFIm) complex.</text>
</comment>
<reference evidence="8 9" key="1">
    <citation type="journal article" date="2015" name="Genome Biol. Evol.">
        <title>Comparative Genomics of a Bacterivorous Green Alga Reveals Evolutionary Causalities and Consequences of Phago-Mixotrophic Mode of Nutrition.</title>
        <authorList>
            <person name="Burns J.A."/>
            <person name="Paasch A."/>
            <person name="Narechania A."/>
            <person name="Kim E."/>
        </authorList>
    </citation>
    <scope>NUCLEOTIDE SEQUENCE [LARGE SCALE GENOMIC DNA]</scope>
    <source>
        <strain evidence="8 9">PLY_AMNH</strain>
    </source>
</reference>
<dbReference type="InterPro" id="IPR016706">
    <property type="entry name" value="Cleav_polyA_spec_factor_su5"/>
</dbReference>
<protein>
    <recommendedName>
        <fullName evidence="6">Pre-mRNA cleavage factor Im 25 kDa subunit</fullName>
    </recommendedName>
</protein>
<evidence type="ECO:0000256" key="6">
    <source>
        <dbReference type="PIRNR" id="PIRNR017888"/>
    </source>
</evidence>
<dbReference type="GO" id="GO:0031124">
    <property type="term" value="P:mRNA 3'-end processing"/>
    <property type="evidence" value="ECO:0007669"/>
    <property type="project" value="InterPro"/>
</dbReference>
<dbReference type="Pfam" id="PF13869">
    <property type="entry name" value="NUDIX_2"/>
    <property type="match status" value="1"/>
</dbReference>
<evidence type="ECO:0000256" key="3">
    <source>
        <dbReference type="ARBA" id="ARBA00022884"/>
    </source>
</evidence>
<keyword evidence="3 6" id="KW-0694">RNA-binding</keyword>
<dbReference type="PANTHER" id="PTHR13047">
    <property type="entry name" value="PRE-MRNA CLEAVAGE FACTOR IM, 25KD SUBUNIT"/>
    <property type="match status" value="1"/>
</dbReference>
<evidence type="ECO:0000313" key="9">
    <source>
        <dbReference type="Proteomes" id="UP001190700"/>
    </source>
</evidence>
<accession>A0AAE0BNC7</accession>